<dbReference type="SUPFAM" id="SSF56112">
    <property type="entry name" value="Protein kinase-like (PK-like)"/>
    <property type="match status" value="1"/>
</dbReference>
<name>A0A919BTD1_STRFL</name>
<reference evidence="2" key="1">
    <citation type="journal article" date="2014" name="Int. J. Syst. Evol. Microbiol.">
        <title>Complete genome sequence of Corynebacterium casei LMG S-19264T (=DSM 44701T), isolated from a smear-ripened cheese.</title>
        <authorList>
            <consortium name="US DOE Joint Genome Institute (JGI-PGF)"/>
            <person name="Walter F."/>
            <person name="Albersmeier A."/>
            <person name="Kalinowski J."/>
            <person name="Ruckert C."/>
        </authorList>
    </citation>
    <scope>NUCLEOTIDE SEQUENCE</scope>
    <source>
        <strain evidence="2">JCM 4122</strain>
    </source>
</reference>
<comment type="caution">
    <text evidence="2">The sequence shown here is derived from an EMBL/GenBank/DDBJ whole genome shotgun (WGS) entry which is preliminary data.</text>
</comment>
<accession>A0A919BTD1</accession>
<dbReference type="EMBL" id="BNBE01000002">
    <property type="protein sequence ID" value="GHG13002.1"/>
    <property type="molecule type" value="Genomic_DNA"/>
</dbReference>
<dbReference type="Pfam" id="PF01636">
    <property type="entry name" value="APH"/>
    <property type="match status" value="1"/>
</dbReference>
<organism evidence="2 3">
    <name type="scientific">Streptomyces filamentosus</name>
    <name type="common">Streptomyces roseosporus</name>
    <dbReference type="NCBI Taxonomy" id="67294"/>
    <lineage>
        <taxon>Bacteria</taxon>
        <taxon>Bacillati</taxon>
        <taxon>Actinomycetota</taxon>
        <taxon>Actinomycetes</taxon>
        <taxon>Kitasatosporales</taxon>
        <taxon>Streptomycetaceae</taxon>
        <taxon>Streptomyces</taxon>
    </lineage>
</organism>
<feature type="domain" description="Aminoglycoside phosphotransferase" evidence="1">
    <location>
        <begin position="30"/>
        <end position="277"/>
    </location>
</feature>
<dbReference type="InterPro" id="IPR002575">
    <property type="entry name" value="Aminoglycoside_PTrfase"/>
</dbReference>
<evidence type="ECO:0000313" key="3">
    <source>
        <dbReference type="Proteomes" id="UP000632849"/>
    </source>
</evidence>
<proteinExistence type="predicted"/>
<dbReference type="RefSeq" id="WP_190043241.1">
    <property type="nucleotide sequence ID" value="NZ_BNBE01000002.1"/>
</dbReference>
<dbReference type="Gene3D" id="3.90.1200.10">
    <property type="match status" value="1"/>
</dbReference>
<reference evidence="2" key="2">
    <citation type="submission" date="2020-09" db="EMBL/GenBank/DDBJ databases">
        <authorList>
            <person name="Sun Q."/>
            <person name="Ohkuma M."/>
        </authorList>
    </citation>
    <scope>NUCLEOTIDE SEQUENCE</scope>
    <source>
        <strain evidence="2">JCM 4122</strain>
    </source>
</reference>
<dbReference type="Gene3D" id="3.30.200.20">
    <property type="entry name" value="Phosphorylase Kinase, domain 1"/>
    <property type="match status" value="1"/>
</dbReference>
<gene>
    <name evidence="2" type="ORF">GCM10017667_53320</name>
</gene>
<dbReference type="Proteomes" id="UP000632849">
    <property type="component" value="Unassembled WGS sequence"/>
</dbReference>
<sequence>MTPLSAFETEIARVTLLLASDFGIVPVSVEQGPSGTATRNYLAAEADGTQWFVKTYPAGSVLESVDAAARLSEYARLCRVPVAPARPTHEGRLTASYRELVMTVTRYVPDAVTANGRLTGRRWEAVGEAVGRLHRAFARHDFGPPRPGPADKAVDLARATARLENLVSRYAATPPATAFGRWAAETVREKLARVPEAERLLAAVPRAMVSQLVHGDLSGPNVLLRGEGVAAVIDFHPPVRRGAVWELGRLALDPRTVLAQPDWPEGLGRLAAAYHALHPVVPVQELVGVVRVTAAALLMSVYPLDEVLDGPGPADASLERYARDRYEAAAVLCDRLDEAEEVLCDHLT</sequence>
<keyword evidence="3" id="KW-1185">Reference proteome</keyword>
<dbReference type="InterPro" id="IPR011009">
    <property type="entry name" value="Kinase-like_dom_sf"/>
</dbReference>
<evidence type="ECO:0000259" key="1">
    <source>
        <dbReference type="Pfam" id="PF01636"/>
    </source>
</evidence>
<dbReference type="AlphaFoldDB" id="A0A919BTD1"/>
<protein>
    <recommendedName>
        <fullName evidence="1">Aminoglycoside phosphotransferase domain-containing protein</fullName>
    </recommendedName>
</protein>
<evidence type="ECO:0000313" key="2">
    <source>
        <dbReference type="EMBL" id="GHG13002.1"/>
    </source>
</evidence>